<keyword evidence="3" id="KW-1185">Reference proteome</keyword>
<accession>A0A0D3FFY8</accession>
<reference evidence="2" key="1">
    <citation type="journal article" date="2009" name="Rice">
        <title>De Novo Next Generation Sequencing of Plant Genomes.</title>
        <authorList>
            <person name="Rounsley S."/>
            <person name="Marri P.R."/>
            <person name="Yu Y."/>
            <person name="He R."/>
            <person name="Sisneros N."/>
            <person name="Goicoechea J.L."/>
            <person name="Lee S.J."/>
            <person name="Angelova A."/>
            <person name="Kudrna D."/>
            <person name="Luo M."/>
            <person name="Affourtit J."/>
            <person name="Desany B."/>
            <person name="Knight J."/>
            <person name="Niazi F."/>
            <person name="Egholm M."/>
            <person name="Wing R.A."/>
        </authorList>
    </citation>
    <scope>NUCLEOTIDE SEQUENCE [LARGE SCALE GENOMIC DNA]</scope>
    <source>
        <strain evidence="2">cv. IRGC 105608</strain>
    </source>
</reference>
<feature type="compositionally biased region" description="Basic residues" evidence="1">
    <location>
        <begin position="15"/>
        <end position="24"/>
    </location>
</feature>
<sequence length="77" mass="9154">MHRRRHNLPWKLRQRSGKEVRKRPAAVGVRPLRQGLRRPVRLQGPPQDLRHPRPLLRLRPRLLPVRTPPPLLLLKPT</sequence>
<proteinExistence type="predicted"/>
<dbReference type="HOGENOM" id="CLU_2642006_0_0_1"/>
<dbReference type="Proteomes" id="UP000026960">
    <property type="component" value="Chromosome 3"/>
</dbReference>
<dbReference type="Gramene" id="OBART03G09830.1">
    <property type="protein sequence ID" value="OBART03G09830.1"/>
    <property type="gene ID" value="OBART03G09830"/>
</dbReference>
<evidence type="ECO:0000313" key="3">
    <source>
        <dbReference type="Proteomes" id="UP000026960"/>
    </source>
</evidence>
<dbReference type="AlphaFoldDB" id="A0A0D3FFY8"/>
<evidence type="ECO:0000313" key="2">
    <source>
        <dbReference type="EnsemblPlants" id="OBART03G09830.1"/>
    </source>
</evidence>
<dbReference type="EnsemblPlants" id="OBART03G09830.1">
    <property type="protein sequence ID" value="OBART03G09830.1"/>
    <property type="gene ID" value="OBART03G09830"/>
</dbReference>
<dbReference type="PaxDb" id="65489-OBART03G09830.1"/>
<protein>
    <submittedName>
        <fullName evidence="2">Uncharacterized protein</fullName>
    </submittedName>
</protein>
<feature type="region of interest" description="Disordered" evidence="1">
    <location>
        <begin position="15"/>
        <end position="52"/>
    </location>
</feature>
<evidence type="ECO:0000256" key="1">
    <source>
        <dbReference type="SAM" id="MobiDB-lite"/>
    </source>
</evidence>
<organism evidence="2">
    <name type="scientific">Oryza barthii</name>
    <dbReference type="NCBI Taxonomy" id="65489"/>
    <lineage>
        <taxon>Eukaryota</taxon>
        <taxon>Viridiplantae</taxon>
        <taxon>Streptophyta</taxon>
        <taxon>Embryophyta</taxon>
        <taxon>Tracheophyta</taxon>
        <taxon>Spermatophyta</taxon>
        <taxon>Magnoliopsida</taxon>
        <taxon>Liliopsida</taxon>
        <taxon>Poales</taxon>
        <taxon>Poaceae</taxon>
        <taxon>BOP clade</taxon>
        <taxon>Oryzoideae</taxon>
        <taxon>Oryzeae</taxon>
        <taxon>Oryzinae</taxon>
        <taxon>Oryza</taxon>
    </lineage>
</organism>
<reference evidence="2" key="2">
    <citation type="submission" date="2015-03" db="UniProtKB">
        <authorList>
            <consortium name="EnsemblPlants"/>
        </authorList>
    </citation>
    <scope>IDENTIFICATION</scope>
</reference>
<name>A0A0D3FFY8_9ORYZ</name>